<evidence type="ECO:0000313" key="2">
    <source>
        <dbReference type="EMBL" id="KAJ4976850.1"/>
    </source>
</evidence>
<reference evidence="2" key="1">
    <citation type="journal article" date="2023" name="Plant J.">
        <title>The genome of the king protea, Protea cynaroides.</title>
        <authorList>
            <person name="Chang J."/>
            <person name="Duong T.A."/>
            <person name="Schoeman C."/>
            <person name="Ma X."/>
            <person name="Roodt D."/>
            <person name="Barker N."/>
            <person name="Li Z."/>
            <person name="Van de Peer Y."/>
            <person name="Mizrachi E."/>
        </authorList>
    </citation>
    <scope>NUCLEOTIDE SEQUENCE</scope>
    <source>
        <tissue evidence="2">Young leaves</tissue>
    </source>
</reference>
<proteinExistence type="predicted"/>
<dbReference type="AlphaFoldDB" id="A0A9Q0KUA4"/>
<protein>
    <submittedName>
        <fullName evidence="2">Uncharacterized protein</fullName>
    </submittedName>
</protein>
<accession>A0A9Q0KUA4</accession>
<feature type="region of interest" description="Disordered" evidence="1">
    <location>
        <begin position="210"/>
        <end position="230"/>
    </location>
</feature>
<gene>
    <name evidence="2" type="ORF">NE237_001956</name>
</gene>
<feature type="region of interest" description="Disordered" evidence="1">
    <location>
        <begin position="264"/>
        <end position="288"/>
    </location>
</feature>
<organism evidence="2 3">
    <name type="scientific">Protea cynaroides</name>
    <dbReference type="NCBI Taxonomy" id="273540"/>
    <lineage>
        <taxon>Eukaryota</taxon>
        <taxon>Viridiplantae</taxon>
        <taxon>Streptophyta</taxon>
        <taxon>Embryophyta</taxon>
        <taxon>Tracheophyta</taxon>
        <taxon>Spermatophyta</taxon>
        <taxon>Magnoliopsida</taxon>
        <taxon>Proteales</taxon>
        <taxon>Proteaceae</taxon>
        <taxon>Protea</taxon>
    </lineage>
</organism>
<evidence type="ECO:0000313" key="3">
    <source>
        <dbReference type="Proteomes" id="UP001141806"/>
    </source>
</evidence>
<evidence type="ECO:0000256" key="1">
    <source>
        <dbReference type="SAM" id="MobiDB-lite"/>
    </source>
</evidence>
<name>A0A9Q0KUA4_9MAGN</name>
<keyword evidence="3" id="KW-1185">Reference proteome</keyword>
<dbReference type="Proteomes" id="UP001141806">
    <property type="component" value="Unassembled WGS sequence"/>
</dbReference>
<comment type="caution">
    <text evidence="2">The sequence shown here is derived from an EMBL/GenBank/DDBJ whole genome shotgun (WGS) entry which is preliminary data.</text>
</comment>
<sequence length="288" mass="30715">MLHPDKNELVGLDGAFELISSEARIFALLVPSKGNSVIGKSFQFLTLAVFPNGRDPPPPLSNYSGIQFRDPNATKQVPLAEAIDPATSPPSDPLSVDLVSSRCANRLLQIVQGSHLLPPWVMVGHPPPLVVDVLADCSRLPPPSSLGYGWTSSSLGGGRGGHGGGCRLPQRVSEVILSDPTGTAIEESKVQQANPSATLQVPANHPVFSIYRPSSSSQSDSLDEVRSCNNPPSPKKDIWYQYASSILDDLESLDGDQNYPSLFILGDGNGGRQDKTISPPPSQWTMSV</sequence>
<dbReference type="EMBL" id="JAMYWD010000003">
    <property type="protein sequence ID" value="KAJ4976850.1"/>
    <property type="molecule type" value="Genomic_DNA"/>
</dbReference>